<dbReference type="GO" id="GO:0030286">
    <property type="term" value="C:dynein complex"/>
    <property type="evidence" value="ECO:0007669"/>
    <property type="project" value="UniProtKB-KW"/>
</dbReference>
<dbReference type="GO" id="GO:0007018">
    <property type="term" value="P:microtubule-based movement"/>
    <property type="evidence" value="ECO:0007669"/>
    <property type="project" value="InterPro"/>
</dbReference>
<evidence type="ECO:0000259" key="14">
    <source>
        <dbReference type="Pfam" id="PF08393"/>
    </source>
</evidence>
<evidence type="ECO:0000313" key="15">
    <source>
        <dbReference type="EMBL" id="GIY11129.1"/>
    </source>
</evidence>
<dbReference type="InterPro" id="IPR026983">
    <property type="entry name" value="DHC"/>
</dbReference>
<evidence type="ECO:0000256" key="5">
    <source>
        <dbReference type="ARBA" id="ARBA00022741"/>
    </source>
</evidence>
<dbReference type="EMBL" id="BPLR01006610">
    <property type="protein sequence ID" value="GIY11129.1"/>
    <property type="molecule type" value="Genomic_DNA"/>
</dbReference>
<keyword evidence="2" id="KW-0963">Cytoplasm</keyword>
<sequence>MSSRYSILVHVLCNVSCVTEWLASVILWRRSQTQKVHKKFSPSVWSIKDISPQINLFVHRCQELILVCEFKDDFLCEEDIDNYSPGEKGYGVAEQMKIIEIQFWNYLHELGKNRLAALQIRSAMWTEFFKKFRKQIDELEVNISKLMVVKRDLRRCVKTMYTIFLNELNFVKEKLADLKSSDNPLLPHFGGQAYCASILPQRLKKFMKIVESLLTEKNEIFTDIIASIEEAVKPVLSNLYWAVPPSVIKPQLTLLFDQTKWVSFREERFREIAELVKAQIYEANLICNIFKKEKNEMCFIPNFKEICLSFENFIKEIEAGLREFMSFEEHLTGGKDGPNLKNAINMIGIFTLASGKPIKWNFLTGYGERGWNADDFEEDINRFLDVGQKVLLIPRYKALEFCLVDCHYLKDSAVSCAEQWKNELGSILHKIASSNLKNAFDLFELTSSKFKEDPKNLEELKNCIHFLISTKKNIPMKFTELSEQLTSISRFLKRVEIPIKEKEQQRDLHKMWKQLETNFENYYIKLQKIQAVHQRHFLAYHKELEQHTNTLEKDIYEQGPFEIKHSYGDALDLIAYYRNILLRFQEKEKRMKEDAIFFHIDLKTLEKLTSIENDLYHLRISWSYVKQLDNHLEKWGNLPVLTFDVENKKQISNDLQNNTEILYNKVKGAQWILLTELLDRLDSLNKYYEMILDFQEPNLQERHWNDLRDLLGIICDDSEQFFKSNDFTFSFLRNLTIENLAENVNKIATQARKEYEIEQSLKEMEKAWGNIEFKMSDLKKFHKAEDTESIISQVERHQTTLAMMKSSKFVFYFSSTVDSWEDSLLLILDVIKQIDYFQIMFYNSIKSSFCNSVMPNSCLSGKEPSTYLLSKQYKHNFRKEASEVQEVSAIWKETSAMMNKKKLVWKICHKEGFLERITGINKVVEKVQQSIEFYLESKRRAFPRFYFISNDDLLAIIGQEGYRGIQPHLKKCFDSINKINIVEKVEEKLRETFVTYLATGMYSEYGEFVEFKSAVILEGPVESWLLDIEEMMQITLYSALPKSLQMLSNILSKENFNLSNHKWLSNWPSQICVLSMLVTWTAETTNSIKTVQETAVTTALKNLRKRWRDILNQCVSKLQKANLIN</sequence>
<keyword evidence="5" id="KW-0547">Nucleotide-binding</keyword>
<evidence type="ECO:0000259" key="13">
    <source>
        <dbReference type="Pfam" id="PF08385"/>
    </source>
</evidence>
<proteinExistence type="predicted"/>
<evidence type="ECO:0000256" key="3">
    <source>
        <dbReference type="ARBA" id="ARBA00022701"/>
    </source>
</evidence>
<dbReference type="Gene3D" id="1.20.140.100">
    <property type="entry name" value="Dynein heavy chain, N-terminal domain 2"/>
    <property type="match status" value="1"/>
</dbReference>
<comment type="subcellular location">
    <subcellularLocation>
        <location evidence="1">Cytoplasm</location>
        <location evidence="1">Cytoskeleton</location>
        <location evidence="1">Cilium axoneme</location>
    </subcellularLocation>
</comment>
<name>A0AAV4QQQ2_CAEEX</name>
<dbReference type="GO" id="GO:0045505">
    <property type="term" value="F:dynein intermediate chain binding"/>
    <property type="evidence" value="ECO:0007669"/>
    <property type="project" value="InterPro"/>
</dbReference>
<keyword evidence="11" id="KW-0206">Cytoskeleton</keyword>
<dbReference type="InterPro" id="IPR013602">
    <property type="entry name" value="Dynein_heavy_linker"/>
</dbReference>
<dbReference type="InterPro" id="IPR042222">
    <property type="entry name" value="Dynein_2_N"/>
</dbReference>
<dbReference type="FunFam" id="3.20.180.20:FF:000001">
    <property type="entry name" value="Dynein axonemal heavy chain 5"/>
    <property type="match status" value="1"/>
</dbReference>
<dbReference type="InterPro" id="IPR042228">
    <property type="entry name" value="Dynein_linker_3"/>
</dbReference>
<dbReference type="GO" id="GO:0005930">
    <property type="term" value="C:axoneme"/>
    <property type="evidence" value="ECO:0007669"/>
    <property type="project" value="UniProtKB-SubCell"/>
</dbReference>
<evidence type="ECO:0000256" key="12">
    <source>
        <dbReference type="ARBA" id="ARBA00023273"/>
    </source>
</evidence>
<feature type="domain" description="Dynein heavy chain linker" evidence="14">
    <location>
        <begin position="608"/>
        <end position="839"/>
    </location>
</feature>
<dbReference type="PANTHER" id="PTHR45703">
    <property type="entry name" value="DYNEIN HEAVY CHAIN"/>
    <property type="match status" value="1"/>
</dbReference>
<keyword evidence="6" id="KW-0067">ATP-binding</keyword>
<dbReference type="Proteomes" id="UP001054945">
    <property type="component" value="Unassembled WGS sequence"/>
</dbReference>
<evidence type="ECO:0000256" key="8">
    <source>
        <dbReference type="ARBA" id="ARBA00023054"/>
    </source>
</evidence>
<dbReference type="Gene3D" id="3.20.180.20">
    <property type="entry name" value="Dynein heavy chain, N-terminal domain 2"/>
    <property type="match status" value="1"/>
</dbReference>
<evidence type="ECO:0000256" key="2">
    <source>
        <dbReference type="ARBA" id="ARBA00022490"/>
    </source>
</evidence>
<protein>
    <submittedName>
        <fullName evidence="15">Dynein heavy chain 2, axonemal</fullName>
    </submittedName>
</protein>
<keyword evidence="10" id="KW-0505">Motor protein</keyword>
<feature type="domain" description="Dynein heavy chain linker" evidence="14">
    <location>
        <begin position="871"/>
        <end position="1040"/>
    </location>
</feature>
<evidence type="ECO:0000256" key="7">
    <source>
        <dbReference type="ARBA" id="ARBA00023017"/>
    </source>
</evidence>
<evidence type="ECO:0000256" key="1">
    <source>
        <dbReference type="ARBA" id="ARBA00004430"/>
    </source>
</evidence>
<dbReference type="Gene3D" id="1.20.58.1120">
    <property type="match status" value="1"/>
</dbReference>
<dbReference type="GO" id="GO:0051959">
    <property type="term" value="F:dynein light intermediate chain binding"/>
    <property type="evidence" value="ECO:0007669"/>
    <property type="project" value="InterPro"/>
</dbReference>
<gene>
    <name evidence="15" type="primary">DNAH2</name>
    <name evidence="15" type="ORF">CEXT_403041</name>
</gene>
<dbReference type="Pfam" id="PF08393">
    <property type="entry name" value="DHC_N2"/>
    <property type="match status" value="2"/>
</dbReference>
<feature type="domain" description="Dynein heavy chain tail" evidence="13">
    <location>
        <begin position="17"/>
        <end position="147"/>
    </location>
</feature>
<dbReference type="GO" id="GO:0005874">
    <property type="term" value="C:microtubule"/>
    <property type="evidence" value="ECO:0007669"/>
    <property type="project" value="UniProtKB-KW"/>
</dbReference>
<keyword evidence="12" id="KW-0966">Cell projection</keyword>
<organism evidence="15 16">
    <name type="scientific">Caerostris extrusa</name>
    <name type="common">Bark spider</name>
    <name type="synonym">Caerostris bankana</name>
    <dbReference type="NCBI Taxonomy" id="172846"/>
    <lineage>
        <taxon>Eukaryota</taxon>
        <taxon>Metazoa</taxon>
        <taxon>Ecdysozoa</taxon>
        <taxon>Arthropoda</taxon>
        <taxon>Chelicerata</taxon>
        <taxon>Arachnida</taxon>
        <taxon>Araneae</taxon>
        <taxon>Araneomorphae</taxon>
        <taxon>Entelegynae</taxon>
        <taxon>Araneoidea</taxon>
        <taxon>Araneidae</taxon>
        <taxon>Caerostris</taxon>
    </lineage>
</organism>
<accession>A0AAV4QQQ2</accession>
<comment type="caution">
    <text evidence="15">The sequence shown here is derived from an EMBL/GenBank/DDBJ whole genome shotgun (WGS) entry which is preliminary data.</text>
</comment>
<keyword evidence="3" id="KW-0493">Microtubule</keyword>
<keyword evidence="16" id="KW-1185">Reference proteome</keyword>
<keyword evidence="4" id="KW-0677">Repeat</keyword>
<evidence type="ECO:0000256" key="6">
    <source>
        <dbReference type="ARBA" id="ARBA00022840"/>
    </source>
</evidence>
<evidence type="ECO:0000256" key="9">
    <source>
        <dbReference type="ARBA" id="ARBA00023069"/>
    </source>
</evidence>
<reference evidence="15 16" key="1">
    <citation type="submission" date="2021-06" db="EMBL/GenBank/DDBJ databases">
        <title>Caerostris extrusa draft genome.</title>
        <authorList>
            <person name="Kono N."/>
            <person name="Arakawa K."/>
        </authorList>
    </citation>
    <scope>NUCLEOTIDE SEQUENCE [LARGE SCALE GENOMIC DNA]</scope>
</reference>
<dbReference type="InterPro" id="IPR013594">
    <property type="entry name" value="Dynein_heavy_tail"/>
</dbReference>
<keyword evidence="9" id="KW-0969">Cilium</keyword>
<keyword evidence="7" id="KW-0243">Dynein</keyword>
<dbReference type="Pfam" id="PF08385">
    <property type="entry name" value="DHC_N1"/>
    <property type="match status" value="1"/>
</dbReference>
<evidence type="ECO:0000256" key="10">
    <source>
        <dbReference type="ARBA" id="ARBA00023175"/>
    </source>
</evidence>
<keyword evidence="8" id="KW-0175">Coiled coil</keyword>
<dbReference type="GO" id="GO:0005524">
    <property type="term" value="F:ATP binding"/>
    <property type="evidence" value="ECO:0007669"/>
    <property type="project" value="UniProtKB-KW"/>
</dbReference>
<evidence type="ECO:0000313" key="16">
    <source>
        <dbReference type="Proteomes" id="UP001054945"/>
    </source>
</evidence>
<evidence type="ECO:0000256" key="4">
    <source>
        <dbReference type="ARBA" id="ARBA00022737"/>
    </source>
</evidence>
<dbReference type="AlphaFoldDB" id="A0AAV4QQQ2"/>
<dbReference type="Gene3D" id="1.10.287.2620">
    <property type="match status" value="1"/>
</dbReference>
<evidence type="ECO:0000256" key="11">
    <source>
        <dbReference type="ARBA" id="ARBA00023212"/>
    </source>
</evidence>